<dbReference type="EMBL" id="MFDM01000013">
    <property type="protein sequence ID" value="OGE43765.1"/>
    <property type="molecule type" value="Genomic_DNA"/>
</dbReference>
<protein>
    <recommendedName>
        <fullName evidence="3">DUF2283 domain-containing protein</fullName>
    </recommendedName>
</protein>
<accession>A0A1F5KSG9</accession>
<evidence type="ECO:0008006" key="3">
    <source>
        <dbReference type="Google" id="ProtNLM"/>
    </source>
</evidence>
<organism evidence="1 2">
    <name type="scientific">Candidatus Daviesbacteria bacterium RIFCSPLOWO2_01_FULL_39_12</name>
    <dbReference type="NCBI Taxonomy" id="1797785"/>
    <lineage>
        <taxon>Bacteria</taxon>
        <taxon>Candidatus Daviesiibacteriota</taxon>
    </lineage>
</organism>
<dbReference type="STRING" id="1797785.A3B45_04050"/>
<dbReference type="InterPro" id="IPR019270">
    <property type="entry name" value="DUF2283"/>
</dbReference>
<comment type="caution">
    <text evidence="1">The sequence shown here is derived from an EMBL/GenBank/DDBJ whole genome shotgun (WGS) entry which is preliminary data.</text>
</comment>
<evidence type="ECO:0000313" key="1">
    <source>
        <dbReference type="EMBL" id="OGE43765.1"/>
    </source>
</evidence>
<gene>
    <name evidence="1" type="ORF">A3B45_04050</name>
</gene>
<dbReference type="Proteomes" id="UP000178565">
    <property type="component" value="Unassembled WGS sequence"/>
</dbReference>
<dbReference type="Pfam" id="PF10049">
    <property type="entry name" value="DUF2283"/>
    <property type="match status" value="1"/>
</dbReference>
<name>A0A1F5KSG9_9BACT</name>
<proteinExistence type="predicted"/>
<dbReference type="AlphaFoldDB" id="A0A1F5KSG9"/>
<evidence type="ECO:0000313" key="2">
    <source>
        <dbReference type="Proteomes" id="UP000178565"/>
    </source>
</evidence>
<reference evidence="1 2" key="1">
    <citation type="journal article" date="2016" name="Nat. Commun.">
        <title>Thousands of microbial genomes shed light on interconnected biogeochemical processes in an aquifer system.</title>
        <authorList>
            <person name="Anantharaman K."/>
            <person name="Brown C.T."/>
            <person name="Hug L.A."/>
            <person name="Sharon I."/>
            <person name="Castelle C.J."/>
            <person name="Probst A.J."/>
            <person name="Thomas B.C."/>
            <person name="Singh A."/>
            <person name="Wilkins M.J."/>
            <person name="Karaoz U."/>
            <person name="Brodie E.L."/>
            <person name="Williams K.H."/>
            <person name="Hubbard S.S."/>
            <person name="Banfield J.F."/>
        </authorList>
    </citation>
    <scope>NUCLEOTIDE SEQUENCE [LARGE SCALE GENOMIC DNA]</scope>
</reference>
<sequence length="70" mass="7849">MAISDLVQLAQYGDDKLFIDYDKEADVLYVSFGKPQKAEDSIQGEDGIIRRKKGNKIVGLTVLNASRFKK</sequence>